<evidence type="ECO:0008006" key="3">
    <source>
        <dbReference type="Google" id="ProtNLM"/>
    </source>
</evidence>
<protein>
    <recommendedName>
        <fullName evidence="3">DUF3551 domain-containing protein</fullName>
    </recommendedName>
</protein>
<evidence type="ECO:0000313" key="2">
    <source>
        <dbReference type="Proteomes" id="UP001428817"/>
    </source>
</evidence>
<dbReference type="Proteomes" id="UP001428817">
    <property type="component" value="Unassembled WGS sequence"/>
</dbReference>
<organism evidence="1 2">
    <name type="scientific">Pseudonocardia eucalypti</name>
    <dbReference type="NCBI Taxonomy" id="648755"/>
    <lineage>
        <taxon>Bacteria</taxon>
        <taxon>Bacillati</taxon>
        <taxon>Actinomycetota</taxon>
        <taxon>Actinomycetes</taxon>
        <taxon>Pseudonocardiales</taxon>
        <taxon>Pseudonocardiaceae</taxon>
        <taxon>Pseudonocardia</taxon>
    </lineage>
</organism>
<gene>
    <name evidence="1" type="ORF">GCM10023321_19170</name>
</gene>
<evidence type="ECO:0000313" key="1">
    <source>
        <dbReference type="EMBL" id="GAA5151701.1"/>
    </source>
</evidence>
<comment type="caution">
    <text evidence="1">The sequence shown here is derived from an EMBL/GenBank/DDBJ whole genome shotgun (WGS) entry which is preliminary data.</text>
</comment>
<name>A0ABP9PUK3_9PSEU</name>
<proteinExistence type="predicted"/>
<keyword evidence="2" id="KW-1185">Reference proteome</keyword>
<accession>A0ABP9PUK3</accession>
<reference evidence="2" key="1">
    <citation type="journal article" date="2019" name="Int. J. Syst. Evol. Microbiol.">
        <title>The Global Catalogue of Microorganisms (GCM) 10K type strain sequencing project: providing services to taxonomists for standard genome sequencing and annotation.</title>
        <authorList>
            <consortium name="The Broad Institute Genomics Platform"/>
            <consortium name="The Broad Institute Genome Sequencing Center for Infectious Disease"/>
            <person name="Wu L."/>
            <person name="Ma J."/>
        </authorList>
    </citation>
    <scope>NUCLEOTIDE SEQUENCE [LARGE SCALE GENOMIC DNA]</scope>
    <source>
        <strain evidence="2">JCM 18303</strain>
    </source>
</reference>
<dbReference type="EMBL" id="BAABJP010000007">
    <property type="protein sequence ID" value="GAA5151701.1"/>
    <property type="molecule type" value="Genomic_DNA"/>
</dbReference>
<sequence>MLTHSGLIIKSDPGVSVTHSRDVRMTPTTSDTRATGILTGLLLLVTATFLSATPISSAPVVRTAEPVVGTCADAAIPDRFSCAGPFDSQYACELDRRNTRRQESLGCRRDRVHGGGKWFYGFR</sequence>